<protein>
    <submittedName>
        <fullName evidence="1">Uncharacterized protein</fullName>
    </submittedName>
</protein>
<reference evidence="2" key="1">
    <citation type="journal article" date="2013" name="Genome Announc.">
        <title>Whole-Genome Sequencing of Lactobacillus shenzhenensis Strain LY-73T.</title>
        <authorList>
            <person name="Lin Z."/>
            <person name="Liu Z."/>
            <person name="Yang R."/>
            <person name="Zou Y."/>
            <person name="Wan D."/>
            <person name="Chen J."/>
            <person name="Guo M."/>
            <person name="Zhao J."/>
            <person name="Fang C."/>
            <person name="Yang R."/>
            <person name="Liu F."/>
        </authorList>
    </citation>
    <scope>NUCLEOTIDE SEQUENCE [LARGE SCALE GENOMIC DNA]</scope>
    <source>
        <strain evidence="2">LY-73</strain>
    </source>
</reference>
<dbReference type="Proteomes" id="UP000030647">
    <property type="component" value="Unassembled WGS sequence"/>
</dbReference>
<evidence type="ECO:0000313" key="1">
    <source>
        <dbReference type="EMBL" id="ERL64171.1"/>
    </source>
</evidence>
<accession>U4TH88</accession>
<dbReference type="HOGENOM" id="CLU_3154308_0_0_9"/>
<dbReference type="STRING" id="1231336.L248_1537"/>
<proteinExistence type="predicted"/>
<evidence type="ECO:0000313" key="2">
    <source>
        <dbReference type="Proteomes" id="UP000030647"/>
    </source>
</evidence>
<sequence>MVDIDWTAVYYAYLEGSFGKSWEAPIVMTIAEVKVDGSGTLTFHPALD</sequence>
<name>U4TH88_9LACO</name>
<organism evidence="1 2">
    <name type="scientific">Schleiferilactobacillus shenzhenensis LY-73</name>
    <dbReference type="NCBI Taxonomy" id="1231336"/>
    <lineage>
        <taxon>Bacteria</taxon>
        <taxon>Bacillati</taxon>
        <taxon>Bacillota</taxon>
        <taxon>Bacilli</taxon>
        <taxon>Lactobacillales</taxon>
        <taxon>Lactobacillaceae</taxon>
        <taxon>Schleiferilactobacillus</taxon>
    </lineage>
</organism>
<keyword evidence="2" id="KW-1185">Reference proteome</keyword>
<gene>
    <name evidence="1" type="ORF">L248_1537</name>
</gene>
<dbReference type="AlphaFoldDB" id="U4TH88"/>
<dbReference type="EMBL" id="KI271603">
    <property type="protein sequence ID" value="ERL64171.1"/>
    <property type="molecule type" value="Genomic_DNA"/>
</dbReference>